<dbReference type="InterPro" id="IPR000299">
    <property type="entry name" value="FERM_domain"/>
</dbReference>
<accession>A0A8S1F8N3</accession>
<dbReference type="CDD" id="cd14473">
    <property type="entry name" value="FERM_B-lobe"/>
    <property type="match status" value="1"/>
</dbReference>
<keyword evidence="3" id="KW-1185">Reference proteome</keyword>
<dbReference type="PROSITE" id="PS50057">
    <property type="entry name" value="FERM_3"/>
    <property type="match status" value="1"/>
</dbReference>
<evidence type="ECO:0000259" key="1">
    <source>
        <dbReference type="PROSITE" id="PS50057"/>
    </source>
</evidence>
<dbReference type="InterPro" id="IPR018980">
    <property type="entry name" value="FERM_PH-like_C"/>
</dbReference>
<dbReference type="InterPro" id="IPR011993">
    <property type="entry name" value="PH-like_dom_sf"/>
</dbReference>
<dbReference type="Proteomes" id="UP000494206">
    <property type="component" value="Unassembled WGS sequence"/>
</dbReference>
<reference evidence="2 3" key="1">
    <citation type="submission" date="2020-04" db="EMBL/GenBank/DDBJ databases">
        <authorList>
            <person name="Laetsch R D."/>
            <person name="Stevens L."/>
            <person name="Kumar S."/>
            <person name="Blaxter L. M."/>
        </authorList>
    </citation>
    <scope>NUCLEOTIDE SEQUENCE [LARGE SCALE GENOMIC DNA]</scope>
</reference>
<proteinExistence type="predicted"/>
<comment type="caution">
    <text evidence="2">The sequence shown here is derived from an EMBL/GenBank/DDBJ whole genome shotgun (WGS) entry which is preliminary data.</text>
</comment>
<dbReference type="PANTHER" id="PTHR46079:SF2">
    <property type="entry name" value="FERM DOMAIN-CONTAINING PROTEIN"/>
    <property type="match status" value="1"/>
</dbReference>
<dbReference type="InterPro" id="IPR047176">
    <property type="entry name" value="FRMD4A/B"/>
</dbReference>
<dbReference type="SMART" id="SM00295">
    <property type="entry name" value="B41"/>
    <property type="match status" value="1"/>
</dbReference>
<dbReference type="SUPFAM" id="SSF50729">
    <property type="entry name" value="PH domain-like"/>
    <property type="match status" value="1"/>
</dbReference>
<dbReference type="Gene3D" id="2.30.29.30">
    <property type="entry name" value="Pleckstrin-homology domain (PH domain)/Phosphotyrosine-binding domain (PTB)"/>
    <property type="match status" value="1"/>
</dbReference>
<dbReference type="SMART" id="SM01196">
    <property type="entry name" value="FERM_C"/>
    <property type="match status" value="1"/>
</dbReference>
<dbReference type="GO" id="GO:0090162">
    <property type="term" value="P:establishment of epithelial cell polarity"/>
    <property type="evidence" value="ECO:0007669"/>
    <property type="project" value="InterPro"/>
</dbReference>
<organism evidence="2 3">
    <name type="scientific">Caenorhabditis bovis</name>
    <dbReference type="NCBI Taxonomy" id="2654633"/>
    <lineage>
        <taxon>Eukaryota</taxon>
        <taxon>Metazoa</taxon>
        <taxon>Ecdysozoa</taxon>
        <taxon>Nematoda</taxon>
        <taxon>Chromadorea</taxon>
        <taxon>Rhabditida</taxon>
        <taxon>Rhabditina</taxon>
        <taxon>Rhabditomorpha</taxon>
        <taxon>Rhabditoidea</taxon>
        <taxon>Rhabditidae</taxon>
        <taxon>Peloderinae</taxon>
        <taxon>Caenorhabditis</taxon>
    </lineage>
</organism>
<dbReference type="InterPro" id="IPR029071">
    <property type="entry name" value="Ubiquitin-like_domsf"/>
</dbReference>
<dbReference type="PANTHER" id="PTHR46079">
    <property type="entry name" value="FERM DOMAIN-CONTAINING PROTEIN 4"/>
    <property type="match status" value="1"/>
</dbReference>
<dbReference type="SUPFAM" id="SSF54236">
    <property type="entry name" value="Ubiquitin-like"/>
    <property type="match status" value="1"/>
</dbReference>
<dbReference type="Gene3D" id="3.10.20.90">
    <property type="entry name" value="Phosphatidylinositol 3-kinase Catalytic Subunit, Chain A, domain 1"/>
    <property type="match status" value="1"/>
</dbReference>
<dbReference type="InterPro" id="IPR014352">
    <property type="entry name" value="FERM/acyl-CoA-bd_prot_sf"/>
</dbReference>
<dbReference type="InterPro" id="IPR018979">
    <property type="entry name" value="FERM_N"/>
</dbReference>
<dbReference type="Pfam" id="PF09379">
    <property type="entry name" value="FERM_N"/>
    <property type="match status" value="1"/>
</dbReference>
<dbReference type="InterPro" id="IPR035963">
    <property type="entry name" value="FERM_2"/>
</dbReference>
<dbReference type="AlphaFoldDB" id="A0A8S1F8N3"/>
<name>A0A8S1F8N3_9PELO</name>
<sequence>MADRNGSILFSPHRPKAIIRLLDSSTFEVTLHSRLSVEDVLGLIAEKFEISNLDSRFFALSINDEVGNFHWLDSSLILKDLAAASANPHGNLILSHHVRFFVEGISEVQSASTAKFYFLEVQNQFIRHELICNFDDYHELAAILVALFAPDCQEETIREAISRVLINSHPSYILLKSDGEEVEKRIYERFLNCRRMPQGTAIMRFLKIAERSESYGYRMYELLNDDGDKCLVSIGSNGVYVYKRSRNMNVITPFMAFQWRYIDNLYYRENKFSIEIRPPKRDSKNEDNRIDDDTLVNDRQLFEAFSHPTTQVITTIRRNHQQQFRPLIYNFTCSSSLLCRTVWSSAIAQHQFFLDQKALKRVRPLLRLSHFVISTSTTHNGRYDNESS</sequence>
<dbReference type="OrthoDB" id="10063592at2759"/>
<dbReference type="EMBL" id="CADEPM010000008">
    <property type="protein sequence ID" value="CAB3409297.1"/>
    <property type="molecule type" value="Genomic_DNA"/>
</dbReference>
<gene>
    <name evidence="2" type="ORF">CBOVIS_LOCUS10966</name>
</gene>
<protein>
    <recommendedName>
        <fullName evidence="1">FERM domain-containing protein</fullName>
    </recommendedName>
</protein>
<dbReference type="Pfam" id="PF09380">
    <property type="entry name" value="FERM_C"/>
    <property type="match status" value="1"/>
</dbReference>
<dbReference type="Pfam" id="PF00373">
    <property type="entry name" value="FERM_M"/>
    <property type="match status" value="1"/>
</dbReference>
<dbReference type="InterPro" id="IPR019749">
    <property type="entry name" value="Band_41_domain"/>
</dbReference>
<dbReference type="Gene3D" id="1.20.80.10">
    <property type="match status" value="1"/>
</dbReference>
<dbReference type="SUPFAM" id="SSF47031">
    <property type="entry name" value="Second domain of FERM"/>
    <property type="match status" value="1"/>
</dbReference>
<feature type="domain" description="FERM" evidence="1">
    <location>
        <begin position="15"/>
        <end position="357"/>
    </location>
</feature>
<evidence type="ECO:0000313" key="3">
    <source>
        <dbReference type="Proteomes" id="UP000494206"/>
    </source>
</evidence>
<evidence type="ECO:0000313" key="2">
    <source>
        <dbReference type="EMBL" id="CAB3409297.1"/>
    </source>
</evidence>
<dbReference type="InterPro" id="IPR019748">
    <property type="entry name" value="FERM_central"/>
</dbReference>